<dbReference type="Pfam" id="PF05309">
    <property type="entry name" value="TraE"/>
    <property type="match status" value="1"/>
</dbReference>
<dbReference type="AlphaFoldDB" id="A0A0N0LRT7"/>
<organism evidence="2 3">
    <name type="scientific">Helicobacter pullorum</name>
    <dbReference type="NCBI Taxonomy" id="35818"/>
    <lineage>
        <taxon>Bacteria</taxon>
        <taxon>Pseudomonadati</taxon>
        <taxon>Campylobacterota</taxon>
        <taxon>Epsilonproteobacteria</taxon>
        <taxon>Campylobacterales</taxon>
        <taxon>Helicobacteraceae</taxon>
        <taxon>Helicobacter</taxon>
    </lineage>
</organism>
<dbReference type="Proteomes" id="UP000037997">
    <property type="component" value="Unassembled WGS sequence"/>
</dbReference>
<gene>
    <name evidence="2" type="ORF">HPU229334_11255</name>
</gene>
<dbReference type="InterPro" id="IPR007973">
    <property type="entry name" value="Pilus_assembly_TraE"/>
</dbReference>
<evidence type="ECO:0000313" key="3">
    <source>
        <dbReference type="Proteomes" id="UP000037997"/>
    </source>
</evidence>
<feature type="transmembrane region" description="Helical" evidence="1">
    <location>
        <begin position="20"/>
        <end position="38"/>
    </location>
</feature>
<reference evidence="2 3" key="1">
    <citation type="submission" date="2014-06" db="EMBL/GenBank/DDBJ databases">
        <title>Helicobacter pullorum isolates in fresh chicken meat - phenotypic and genotypic features.</title>
        <authorList>
            <person name="Borges V."/>
            <person name="Santos A."/>
            <person name="Correia C.B."/>
            <person name="Saraiva M."/>
            <person name="Menard A."/>
            <person name="Vieira L."/>
            <person name="Sampaio D.A."/>
            <person name="Gomes J.P."/>
            <person name="Oleastro M."/>
        </authorList>
    </citation>
    <scope>NUCLEOTIDE SEQUENCE [LARGE SCALE GENOMIC DNA]</scope>
    <source>
        <strain evidence="2 3">229334/12</strain>
    </source>
</reference>
<keyword evidence="1" id="KW-0472">Membrane</keyword>
<keyword evidence="1" id="KW-0812">Transmembrane</keyword>
<sequence>MLEKFYKNKLDRYIFENITFRIITIALLMIIIYLVWILSTRINEQKIVFMPPKVITQEMWVKGNEVSKSYLQDMGQFIASNLLNITKDNAKNNVDNIMHLIEPQFYNKVRAELIAQTEYIINNSISRTFFVSSVNADTKGLIKVMGVIKDIIGDKVVSSENYIVEIGYKMEQGRFWINSIDSKNEFKRTEQ</sequence>
<evidence type="ECO:0000313" key="2">
    <source>
        <dbReference type="EMBL" id="KPH54967.1"/>
    </source>
</evidence>
<dbReference type="PATRIC" id="fig|35818.11.peg.2226"/>
<keyword evidence="1" id="KW-1133">Transmembrane helix</keyword>
<protein>
    <submittedName>
        <fullName evidence="2">Conjugal transfer protein TraE</fullName>
    </submittedName>
</protein>
<evidence type="ECO:0000256" key="1">
    <source>
        <dbReference type="SAM" id="Phobius"/>
    </source>
</evidence>
<comment type="caution">
    <text evidence="2">The sequence shown here is derived from an EMBL/GenBank/DDBJ whole genome shotgun (WGS) entry which is preliminary data.</text>
</comment>
<name>A0A0N0LRT7_9HELI</name>
<accession>A0A0N0LRT7</accession>
<proteinExistence type="predicted"/>
<dbReference type="OrthoDB" id="5362036at2"/>
<dbReference type="EMBL" id="JNOC01000078">
    <property type="protein sequence ID" value="KPH54967.1"/>
    <property type="molecule type" value="Genomic_DNA"/>
</dbReference>
<dbReference type="STRING" id="35818.HPU229336_04995"/>
<dbReference type="RefSeq" id="WP_054198534.1">
    <property type="nucleotide sequence ID" value="NZ_CASFEB010000008.1"/>
</dbReference>